<dbReference type="Proteomes" id="UP000663854">
    <property type="component" value="Unassembled WGS sequence"/>
</dbReference>
<dbReference type="OrthoDB" id="10056123at2759"/>
<dbReference type="EMBL" id="CAJNOU010005321">
    <property type="protein sequence ID" value="CAF1474378.1"/>
    <property type="molecule type" value="Genomic_DNA"/>
</dbReference>
<feature type="region of interest" description="Disordered" evidence="1">
    <location>
        <begin position="1"/>
        <end position="43"/>
    </location>
</feature>
<gene>
    <name evidence="5" type="ORF">JXQ802_LOCUS54625</name>
    <name evidence="4" type="ORF">PYM288_LOCUS38143</name>
    <name evidence="2" type="ORF">RFH988_LOCUS36859</name>
    <name evidence="3" type="ORF">SEV965_LOCUS34801</name>
</gene>
<accession>A0A815RAM1</accession>
<dbReference type="EMBL" id="CAJNOH010008970">
    <property type="protein sequence ID" value="CAF1490030.1"/>
    <property type="molecule type" value="Genomic_DNA"/>
</dbReference>
<evidence type="ECO:0000313" key="5">
    <source>
        <dbReference type="EMBL" id="CAF1651340.1"/>
    </source>
</evidence>
<dbReference type="AlphaFoldDB" id="A0A815RAM1"/>
<organism evidence="3 7">
    <name type="scientific">Rotaria sordida</name>
    <dbReference type="NCBI Taxonomy" id="392033"/>
    <lineage>
        <taxon>Eukaryota</taxon>
        <taxon>Metazoa</taxon>
        <taxon>Spiralia</taxon>
        <taxon>Gnathifera</taxon>
        <taxon>Rotifera</taxon>
        <taxon>Eurotatoria</taxon>
        <taxon>Bdelloidea</taxon>
        <taxon>Philodinida</taxon>
        <taxon>Philodinidae</taxon>
        <taxon>Rotaria</taxon>
    </lineage>
</organism>
<evidence type="ECO:0000313" key="3">
    <source>
        <dbReference type="EMBL" id="CAF1474378.1"/>
    </source>
</evidence>
<keyword evidence="6" id="KW-1185">Reference proteome</keyword>
<dbReference type="Proteomes" id="UP000663870">
    <property type="component" value="Unassembled WGS sequence"/>
</dbReference>
<evidence type="ECO:0000256" key="1">
    <source>
        <dbReference type="SAM" id="MobiDB-lite"/>
    </source>
</evidence>
<evidence type="ECO:0000313" key="6">
    <source>
        <dbReference type="Proteomes" id="UP000663870"/>
    </source>
</evidence>
<evidence type="ECO:0000313" key="7">
    <source>
        <dbReference type="Proteomes" id="UP000663889"/>
    </source>
</evidence>
<evidence type="ECO:0000313" key="4">
    <source>
        <dbReference type="EMBL" id="CAF1490030.1"/>
    </source>
</evidence>
<reference evidence="3" key="1">
    <citation type="submission" date="2021-02" db="EMBL/GenBank/DDBJ databases">
        <authorList>
            <person name="Nowell W R."/>
        </authorList>
    </citation>
    <scope>NUCLEOTIDE SEQUENCE</scope>
</reference>
<dbReference type="EMBL" id="CAJNOL010010711">
    <property type="protein sequence ID" value="CAF1651340.1"/>
    <property type="molecule type" value="Genomic_DNA"/>
</dbReference>
<dbReference type="EMBL" id="CAJNOO010006721">
    <property type="protein sequence ID" value="CAF1453543.1"/>
    <property type="molecule type" value="Genomic_DNA"/>
</dbReference>
<dbReference type="Proteomes" id="UP000663889">
    <property type="component" value="Unassembled WGS sequence"/>
</dbReference>
<dbReference type="Proteomes" id="UP000663882">
    <property type="component" value="Unassembled WGS sequence"/>
</dbReference>
<sequence length="80" mass="9221">MTSKADDYEYETNDDEDNDDNNSSDEDEDTASDNEENAERVQSIKTIFSGTRIKDKINSNLANSYFKVKISDMTKFLHKQ</sequence>
<comment type="caution">
    <text evidence="3">The sequence shown here is derived from an EMBL/GenBank/DDBJ whole genome shotgun (WGS) entry which is preliminary data.</text>
</comment>
<protein>
    <submittedName>
        <fullName evidence="3">Uncharacterized protein</fullName>
    </submittedName>
</protein>
<name>A0A815RAM1_9BILA</name>
<evidence type="ECO:0000313" key="2">
    <source>
        <dbReference type="EMBL" id="CAF1453543.1"/>
    </source>
</evidence>
<feature type="compositionally biased region" description="Acidic residues" evidence="1">
    <location>
        <begin position="8"/>
        <end position="36"/>
    </location>
</feature>
<proteinExistence type="predicted"/>